<reference evidence="1 2" key="1">
    <citation type="submission" date="2019-07" db="EMBL/GenBank/DDBJ databases">
        <title>Genome sequence of Acholeplasma laidlawii strain with increased resistance to erythromycin.</title>
        <authorList>
            <person name="Medvedeva E.S."/>
            <person name="Baranova N.B."/>
            <person name="Siniagina M.N."/>
            <person name="Mouzykantov A."/>
            <person name="Chernova O.A."/>
            <person name="Chernov V.M."/>
        </authorList>
    </citation>
    <scope>NUCLEOTIDE SEQUENCE [LARGE SCALE GENOMIC DNA]</scope>
    <source>
        <strain evidence="1 2">PG8REry</strain>
    </source>
</reference>
<dbReference type="RefSeq" id="WP_012243175.1">
    <property type="nucleotide sequence ID" value="NZ_JACAOE010000002.1"/>
</dbReference>
<gene>
    <name evidence="1" type="ORF">FNV44_05785</name>
</gene>
<dbReference type="Proteomes" id="UP000315938">
    <property type="component" value="Unassembled WGS sequence"/>
</dbReference>
<protein>
    <submittedName>
        <fullName evidence="1">Uncharacterized protein</fullName>
    </submittedName>
</protein>
<name>A0A553IG83_ACHLA</name>
<dbReference type="GeneID" id="41339383"/>
<evidence type="ECO:0000313" key="2">
    <source>
        <dbReference type="Proteomes" id="UP000315938"/>
    </source>
</evidence>
<dbReference type="AlphaFoldDB" id="A0A553IG83"/>
<comment type="caution">
    <text evidence="1">The sequence shown here is derived from an EMBL/GenBank/DDBJ whole genome shotgun (WGS) entry which is preliminary data.</text>
</comment>
<dbReference type="EMBL" id="VKID01000002">
    <property type="protein sequence ID" value="TRX99215.1"/>
    <property type="molecule type" value="Genomic_DNA"/>
</dbReference>
<proteinExistence type="predicted"/>
<organism evidence="1 2">
    <name type="scientific">Acholeplasma laidlawii</name>
    <dbReference type="NCBI Taxonomy" id="2148"/>
    <lineage>
        <taxon>Bacteria</taxon>
        <taxon>Bacillati</taxon>
        <taxon>Mycoplasmatota</taxon>
        <taxon>Mollicutes</taxon>
        <taxon>Acholeplasmatales</taxon>
        <taxon>Acholeplasmataceae</taxon>
        <taxon>Acholeplasma</taxon>
    </lineage>
</organism>
<sequence>MHLSSDDSVLIRVPKHLVVSTHEHPEPYGEAIVVLVNGMYTDVYTKSDGEYYTTTNDDDLIAYLKQFLDEPLK</sequence>
<evidence type="ECO:0000313" key="1">
    <source>
        <dbReference type="EMBL" id="TRX99215.1"/>
    </source>
</evidence>
<accession>A0A553IG83</accession>